<dbReference type="Pfam" id="PF16859">
    <property type="entry name" value="TetR_C_11"/>
    <property type="match status" value="1"/>
</dbReference>
<dbReference type="InterPro" id="IPR009057">
    <property type="entry name" value="Homeodomain-like_sf"/>
</dbReference>
<dbReference type="SUPFAM" id="SSF46689">
    <property type="entry name" value="Homeodomain-like"/>
    <property type="match status" value="1"/>
</dbReference>
<evidence type="ECO:0000259" key="5">
    <source>
        <dbReference type="PROSITE" id="PS50977"/>
    </source>
</evidence>
<gene>
    <name evidence="6" type="ORF">GCM10007860_11340</name>
</gene>
<dbReference type="EMBL" id="BSOZ01000011">
    <property type="protein sequence ID" value="GLS03988.1"/>
    <property type="molecule type" value="Genomic_DNA"/>
</dbReference>
<keyword evidence="2 4" id="KW-0238">DNA-binding</keyword>
<keyword evidence="3" id="KW-0804">Transcription</keyword>
<keyword evidence="7" id="KW-1185">Reference proteome</keyword>
<dbReference type="InterPro" id="IPR011075">
    <property type="entry name" value="TetR_C"/>
</dbReference>
<evidence type="ECO:0000256" key="4">
    <source>
        <dbReference type="PROSITE-ProRule" id="PRU00335"/>
    </source>
</evidence>
<feature type="DNA-binding region" description="H-T-H motif" evidence="4">
    <location>
        <begin position="50"/>
        <end position="69"/>
    </location>
</feature>
<dbReference type="InterPro" id="IPR001647">
    <property type="entry name" value="HTH_TetR"/>
</dbReference>
<dbReference type="Proteomes" id="UP001156836">
    <property type="component" value="Unassembled WGS sequence"/>
</dbReference>
<reference evidence="7" key="1">
    <citation type="journal article" date="2019" name="Int. J. Syst. Evol. Microbiol.">
        <title>The Global Catalogue of Microorganisms (GCM) 10K type strain sequencing project: providing services to taxonomists for standard genome sequencing and annotation.</title>
        <authorList>
            <consortium name="The Broad Institute Genomics Platform"/>
            <consortium name="The Broad Institute Genome Sequencing Center for Infectious Disease"/>
            <person name="Wu L."/>
            <person name="Ma J."/>
        </authorList>
    </citation>
    <scope>NUCLEOTIDE SEQUENCE [LARGE SCALE GENOMIC DNA]</scope>
    <source>
        <strain evidence="7">NBRC 104970</strain>
    </source>
</reference>
<dbReference type="InterPro" id="IPR050109">
    <property type="entry name" value="HTH-type_TetR-like_transc_reg"/>
</dbReference>
<dbReference type="Pfam" id="PF00440">
    <property type="entry name" value="TetR_N"/>
    <property type="match status" value="1"/>
</dbReference>
<evidence type="ECO:0000256" key="3">
    <source>
        <dbReference type="ARBA" id="ARBA00023163"/>
    </source>
</evidence>
<evidence type="ECO:0000256" key="1">
    <source>
        <dbReference type="ARBA" id="ARBA00023015"/>
    </source>
</evidence>
<keyword evidence="1" id="KW-0805">Transcription regulation</keyword>
<dbReference type="PANTHER" id="PTHR30055:SF223">
    <property type="entry name" value="HTH-TYPE TRANSCRIPTIONAL REGULATOR UIDR"/>
    <property type="match status" value="1"/>
</dbReference>
<name>A0ABQ6BQS3_9NEIS</name>
<comment type="caution">
    <text evidence="6">The sequence shown here is derived from an EMBL/GenBank/DDBJ whole genome shotgun (WGS) entry which is preliminary data.</text>
</comment>
<dbReference type="Gene3D" id="1.10.10.60">
    <property type="entry name" value="Homeodomain-like"/>
    <property type="match status" value="1"/>
</dbReference>
<protein>
    <recommendedName>
        <fullName evidence="5">HTH tetR-type domain-containing protein</fullName>
    </recommendedName>
</protein>
<dbReference type="PANTHER" id="PTHR30055">
    <property type="entry name" value="HTH-TYPE TRANSCRIPTIONAL REGULATOR RUTR"/>
    <property type="match status" value="1"/>
</dbReference>
<dbReference type="PROSITE" id="PS50977">
    <property type="entry name" value="HTH_TETR_2"/>
    <property type="match status" value="1"/>
</dbReference>
<proteinExistence type="predicted"/>
<feature type="domain" description="HTH tetR-type" evidence="5">
    <location>
        <begin position="27"/>
        <end position="87"/>
    </location>
</feature>
<organism evidence="6 7">
    <name type="scientific">Chitiniphilus shinanonensis</name>
    <dbReference type="NCBI Taxonomy" id="553088"/>
    <lineage>
        <taxon>Bacteria</taxon>
        <taxon>Pseudomonadati</taxon>
        <taxon>Pseudomonadota</taxon>
        <taxon>Betaproteobacteria</taxon>
        <taxon>Neisseriales</taxon>
        <taxon>Chitinibacteraceae</taxon>
        <taxon>Chitiniphilus</taxon>
    </lineage>
</organism>
<evidence type="ECO:0000256" key="2">
    <source>
        <dbReference type="ARBA" id="ARBA00023125"/>
    </source>
</evidence>
<evidence type="ECO:0000313" key="7">
    <source>
        <dbReference type="Proteomes" id="UP001156836"/>
    </source>
</evidence>
<evidence type="ECO:0000313" key="6">
    <source>
        <dbReference type="EMBL" id="GLS03988.1"/>
    </source>
</evidence>
<accession>A0ABQ6BQS3</accession>
<dbReference type="InterPro" id="IPR036271">
    <property type="entry name" value="Tet_transcr_reg_TetR-rel_C_sf"/>
</dbReference>
<dbReference type="Gene3D" id="1.10.357.10">
    <property type="entry name" value="Tetracycline Repressor, domain 2"/>
    <property type="match status" value="1"/>
</dbReference>
<dbReference type="SUPFAM" id="SSF48498">
    <property type="entry name" value="Tetracyclin repressor-like, C-terminal domain"/>
    <property type="match status" value="1"/>
</dbReference>
<dbReference type="PRINTS" id="PR00455">
    <property type="entry name" value="HTHTETR"/>
</dbReference>
<sequence>MPAFTLAFRSGRRMHNCPIKRWSRRKAARPQEILEAALDVFAERGYAAAKIEDIARHAGVTRGTPYLYFKNKEEIFAALIRELLLPKIAFGESLMAEPGLGAGERLRRLVRAWWSEVGATRLSALPKLMIAEARNFPEVAQLYHDEFIAPGQALLQRILEEGAASGEFRAVPADPAVHVISAPIVMLMIWQHTFMPCCIGHEVDPELYLDTLLDLLLRGLSTHPASA</sequence>